<proteinExistence type="predicted"/>
<dbReference type="Pfam" id="PF16036">
    <property type="entry name" value="Chalcone_3"/>
    <property type="match status" value="1"/>
</dbReference>
<dbReference type="EMBL" id="SNZB01000002">
    <property type="protein sequence ID" value="TDR22316.1"/>
    <property type="molecule type" value="Genomic_DNA"/>
</dbReference>
<dbReference type="Proteomes" id="UP000295724">
    <property type="component" value="Unassembled WGS sequence"/>
</dbReference>
<keyword evidence="2" id="KW-0413">Isomerase</keyword>
<evidence type="ECO:0000313" key="2">
    <source>
        <dbReference type="EMBL" id="TDR22316.1"/>
    </source>
</evidence>
<organism evidence="2 3">
    <name type="scientific">Marinicella litoralis</name>
    <dbReference type="NCBI Taxonomy" id="644220"/>
    <lineage>
        <taxon>Bacteria</taxon>
        <taxon>Pseudomonadati</taxon>
        <taxon>Pseudomonadota</taxon>
        <taxon>Gammaproteobacteria</taxon>
        <taxon>Lysobacterales</taxon>
        <taxon>Marinicellaceae</taxon>
        <taxon>Marinicella</taxon>
    </lineage>
</organism>
<keyword evidence="3" id="KW-1185">Reference proteome</keyword>
<evidence type="ECO:0000313" key="3">
    <source>
        <dbReference type="Proteomes" id="UP000295724"/>
    </source>
</evidence>
<name>A0A4R6XRG5_9GAMM</name>
<sequence length="172" mass="19875">MPILFMITLLFSSQVNGTGQWVKLGEAEISWGYKTPYRINLMAPKGVHNIDDIRNGMQDIQFDLEWLAPVTTKEQVDDHFKQLINDKLDGPESIKFNQTILNRLVKKLPEANRYDRWQFIFSPDSGTEIYIDGTKVHTMIGSEINRALHQAWLFRDPVTTSKLLTRLLKLGK</sequence>
<comment type="caution">
    <text evidence="2">The sequence shown here is derived from an EMBL/GenBank/DDBJ whole genome shotgun (WGS) entry which is preliminary data.</text>
</comment>
<protein>
    <submittedName>
        <fullName evidence="2">Chalcone isomerase-like protein</fullName>
    </submittedName>
</protein>
<dbReference type="InterPro" id="IPR016087">
    <property type="entry name" value="Chalcone_isomerase"/>
</dbReference>
<accession>A0A4R6XRG5</accession>
<dbReference type="AlphaFoldDB" id="A0A4R6XRG5"/>
<feature type="domain" description="Chalcone isomerase" evidence="1">
    <location>
        <begin position="37"/>
        <end position="164"/>
    </location>
</feature>
<dbReference type="OrthoDB" id="6197404at2"/>
<dbReference type="GO" id="GO:0016853">
    <property type="term" value="F:isomerase activity"/>
    <property type="evidence" value="ECO:0007669"/>
    <property type="project" value="UniProtKB-KW"/>
</dbReference>
<evidence type="ECO:0000259" key="1">
    <source>
        <dbReference type="Pfam" id="PF16036"/>
    </source>
</evidence>
<reference evidence="2 3" key="1">
    <citation type="submission" date="2019-03" db="EMBL/GenBank/DDBJ databases">
        <title>Genomic Encyclopedia of Type Strains, Phase IV (KMG-IV): sequencing the most valuable type-strain genomes for metagenomic binning, comparative biology and taxonomic classification.</title>
        <authorList>
            <person name="Goeker M."/>
        </authorList>
    </citation>
    <scope>NUCLEOTIDE SEQUENCE [LARGE SCALE GENOMIC DNA]</scope>
    <source>
        <strain evidence="2 3">DSM 25488</strain>
    </source>
</reference>
<gene>
    <name evidence="2" type="ORF">C8D91_0796</name>
</gene>